<evidence type="ECO:0000313" key="3">
    <source>
        <dbReference type="EMBL" id="SDB94079.1"/>
    </source>
</evidence>
<sequence length="140" mass="16116">MLANRTEFRVRYGETDQMGIVHHSVYPLYFEMGRTELFRQIGYPYGEMEKMGIIMPLNELKVKYINPTHYDDLLIVETTITNFSPVKVVFSYRIINLIGKLFTTGETTLVCVHKITGKPGRLPLDIYTMINSLFSDGNAL</sequence>
<dbReference type="InterPro" id="IPR008272">
    <property type="entry name" value="HB-CoA_thioesterase_AS"/>
</dbReference>
<name>A0A1G6HII8_9BACT</name>
<dbReference type="InterPro" id="IPR029069">
    <property type="entry name" value="HotDog_dom_sf"/>
</dbReference>
<dbReference type="OrthoDB" id="9800856at2"/>
<gene>
    <name evidence="3" type="ORF">SAMN05216323_101137</name>
</gene>
<keyword evidence="4" id="KW-1185">Reference proteome</keyword>
<evidence type="ECO:0000313" key="4">
    <source>
        <dbReference type="Proteomes" id="UP000199452"/>
    </source>
</evidence>
<dbReference type="RefSeq" id="WP_092436310.1">
    <property type="nucleotide sequence ID" value="NZ_FMYP01000011.1"/>
</dbReference>
<dbReference type="SUPFAM" id="SSF54637">
    <property type="entry name" value="Thioesterase/thiol ester dehydrase-isomerase"/>
    <property type="match status" value="1"/>
</dbReference>
<dbReference type="InterPro" id="IPR050563">
    <property type="entry name" value="4-hydroxybenzoyl-CoA_TE"/>
</dbReference>
<dbReference type="STRING" id="1640674.SAMN05216323_101137"/>
<dbReference type="InterPro" id="IPR006684">
    <property type="entry name" value="YbgC/YbaW"/>
</dbReference>
<evidence type="ECO:0000256" key="1">
    <source>
        <dbReference type="ARBA" id="ARBA00005953"/>
    </source>
</evidence>
<dbReference type="PANTHER" id="PTHR31793">
    <property type="entry name" value="4-HYDROXYBENZOYL-COA THIOESTERASE FAMILY MEMBER"/>
    <property type="match status" value="1"/>
</dbReference>
<evidence type="ECO:0000256" key="2">
    <source>
        <dbReference type="ARBA" id="ARBA00022801"/>
    </source>
</evidence>
<proteinExistence type="inferred from homology"/>
<dbReference type="Proteomes" id="UP000199452">
    <property type="component" value="Unassembled WGS sequence"/>
</dbReference>
<dbReference type="EMBL" id="FMYP01000011">
    <property type="protein sequence ID" value="SDB94079.1"/>
    <property type="molecule type" value="Genomic_DNA"/>
</dbReference>
<comment type="similarity">
    <text evidence="1">Belongs to the 4-hydroxybenzoyl-CoA thioesterase family.</text>
</comment>
<dbReference type="Gene3D" id="3.10.129.10">
    <property type="entry name" value="Hotdog Thioesterase"/>
    <property type="match status" value="1"/>
</dbReference>
<dbReference type="PANTHER" id="PTHR31793:SF27">
    <property type="entry name" value="NOVEL THIOESTERASE SUPERFAMILY DOMAIN AND SAPOSIN A-TYPE DOMAIN CONTAINING PROTEIN (0610012H03RIK)"/>
    <property type="match status" value="1"/>
</dbReference>
<dbReference type="AlphaFoldDB" id="A0A1G6HII8"/>
<accession>A0A1G6HII8</accession>
<reference evidence="3 4" key="1">
    <citation type="submission" date="2016-09" db="EMBL/GenBank/DDBJ databases">
        <authorList>
            <person name="Capua I."/>
            <person name="De Benedictis P."/>
            <person name="Joannis T."/>
            <person name="Lombin L.H."/>
            <person name="Cattoli G."/>
        </authorList>
    </citation>
    <scope>NUCLEOTIDE SEQUENCE [LARGE SCALE GENOMIC DNA]</scope>
    <source>
        <strain evidence="3 4">A7P-90m</strain>
    </source>
</reference>
<dbReference type="PROSITE" id="PS01328">
    <property type="entry name" value="4HBCOA_THIOESTERASE"/>
    <property type="match status" value="1"/>
</dbReference>
<dbReference type="NCBIfam" id="TIGR00051">
    <property type="entry name" value="YbgC/FadM family acyl-CoA thioesterase"/>
    <property type="match status" value="1"/>
</dbReference>
<dbReference type="PIRSF" id="PIRSF003230">
    <property type="entry name" value="YbgC"/>
    <property type="match status" value="1"/>
</dbReference>
<keyword evidence="2 3" id="KW-0378">Hydrolase</keyword>
<dbReference type="CDD" id="cd00586">
    <property type="entry name" value="4HBT"/>
    <property type="match status" value="1"/>
</dbReference>
<dbReference type="GO" id="GO:0047617">
    <property type="term" value="F:fatty acyl-CoA hydrolase activity"/>
    <property type="evidence" value="ECO:0007669"/>
    <property type="project" value="TreeGrafter"/>
</dbReference>
<dbReference type="Pfam" id="PF13279">
    <property type="entry name" value="4HBT_2"/>
    <property type="match status" value="1"/>
</dbReference>
<protein>
    <submittedName>
        <fullName evidence="3">Acyl-CoA thioester hydrolase</fullName>
    </submittedName>
</protein>
<organism evidence="3 4">
    <name type="scientific">Williamwhitmania taraxaci</name>
    <dbReference type="NCBI Taxonomy" id="1640674"/>
    <lineage>
        <taxon>Bacteria</taxon>
        <taxon>Pseudomonadati</taxon>
        <taxon>Bacteroidota</taxon>
        <taxon>Bacteroidia</taxon>
        <taxon>Bacteroidales</taxon>
        <taxon>Williamwhitmaniaceae</taxon>
        <taxon>Williamwhitmania</taxon>
    </lineage>
</organism>